<gene>
    <name evidence="2" type="ORF">SAMN04488556_1635</name>
</gene>
<proteinExistence type="predicted"/>
<dbReference type="RefSeq" id="WP_092903355.1">
    <property type="nucleotide sequence ID" value="NZ_FOZS01000001.1"/>
</dbReference>
<dbReference type="AlphaFoldDB" id="A0A1I6QWD0"/>
<keyword evidence="1" id="KW-0812">Transmembrane</keyword>
<dbReference type="Proteomes" id="UP000199199">
    <property type="component" value="Unassembled WGS sequence"/>
</dbReference>
<feature type="transmembrane region" description="Helical" evidence="1">
    <location>
        <begin position="27"/>
        <end position="47"/>
    </location>
</feature>
<dbReference type="OrthoDB" id="197586at2157"/>
<name>A0A1I6QWD0_9EURY</name>
<evidence type="ECO:0000313" key="2">
    <source>
        <dbReference type="EMBL" id="SFS56722.1"/>
    </source>
</evidence>
<sequence length="97" mass="10583">MSLASTLLYHGYDGTSGFTGFVNEGTWVIFALILVPVYIMLIAWFVGKPRDVKSQVLGVTYLVGLTTMMWGGMFVITMLIGVLFYGGMPEPITQPGP</sequence>
<dbReference type="EMBL" id="FOZS01000001">
    <property type="protein sequence ID" value="SFS56722.1"/>
    <property type="molecule type" value="Genomic_DNA"/>
</dbReference>
<keyword evidence="1" id="KW-1133">Transmembrane helix</keyword>
<organism evidence="2 3">
    <name type="scientific">Halostagnicola kamekurae</name>
    <dbReference type="NCBI Taxonomy" id="619731"/>
    <lineage>
        <taxon>Archaea</taxon>
        <taxon>Methanobacteriati</taxon>
        <taxon>Methanobacteriota</taxon>
        <taxon>Stenosarchaea group</taxon>
        <taxon>Halobacteria</taxon>
        <taxon>Halobacteriales</taxon>
        <taxon>Natrialbaceae</taxon>
        <taxon>Halostagnicola</taxon>
    </lineage>
</organism>
<evidence type="ECO:0000313" key="3">
    <source>
        <dbReference type="Proteomes" id="UP000199199"/>
    </source>
</evidence>
<protein>
    <submittedName>
        <fullName evidence="2">Uncharacterized protein</fullName>
    </submittedName>
</protein>
<reference evidence="3" key="1">
    <citation type="submission" date="2016-10" db="EMBL/GenBank/DDBJ databases">
        <authorList>
            <person name="Varghese N."/>
            <person name="Submissions S."/>
        </authorList>
    </citation>
    <scope>NUCLEOTIDE SEQUENCE [LARGE SCALE GENOMIC DNA]</scope>
    <source>
        <strain evidence="3">DSM 22427</strain>
    </source>
</reference>
<feature type="transmembrane region" description="Helical" evidence="1">
    <location>
        <begin position="59"/>
        <end position="85"/>
    </location>
</feature>
<keyword evidence="1" id="KW-0472">Membrane</keyword>
<keyword evidence="3" id="KW-1185">Reference proteome</keyword>
<evidence type="ECO:0000256" key="1">
    <source>
        <dbReference type="SAM" id="Phobius"/>
    </source>
</evidence>
<accession>A0A1I6QWD0</accession>